<keyword evidence="2" id="KW-0732">Signal</keyword>
<feature type="transmembrane region" description="Helical" evidence="1">
    <location>
        <begin position="76"/>
        <end position="99"/>
    </location>
</feature>
<protein>
    <recommendedName>
        <fullName evidence="5">LPXTG cell wall anchor domain-containing protein</fullName>
    </recommendedName>
</protein>
<sequence>MKIKGLFLVLMAILLFGSSNAFAKSSSLENIVNNNSTSSNVRTINNISNNDKQGNTIDNKNGNSPSSMILSPNTGLYPANTNIIIISFLGIISLVGLFIKRQIAKIKIKF</sequence>
<name>A0ABY0FKI9_9BACT</name>
<comment type="caution">
    <text evidence="3">The sequence shown here is derived from an EMBL/GenBank/DDBJ whole genome shotgun (WGS) entry which is preliminary data.</text>
</comment>
<feature type="chain" id="PRO_5047428335" description="LPXTG cell wall anchor domain-containing protein" evidence="2">
    <location>
        <begin position="24"/>
        <end position="110"/>
    </location>
</feature>
<dbReference type="EMBL" id="PRLK01000004">
    <property type="protein sequence ID" value="RYC72654.1"/>
    <property type="molecule type" value="Genomic_DNA"/>
</dbReference>
<reference evidence="3 4" key="1">
    <citation type="journal article" date="2018" name="bioRxiv">
        <title>Evidence of independent acquisition and adaption of ultra-small bacteria to human hosts across the highly diverse yet reduced genomes of the phylum Saccharibacteria.</title>
        <authorList>
            <person name="McLean J.S."/>
            <person name="Bor B."/>
            <person name="To T.T."/>
            <person name="Liu Q."/>
            <person name="Kearns K.A."/>
            <person name="Solden L.M."/>
            <person name="Wrighton K.C."/>
            <person name="He X."/>
            <person name="Shi W."/>
        </authorList>
    </citation>
    <scope>NUCLEOTIDE SEQUENCE [LARGE SCALE GENOMIC DNA]</scope>
    <source>
        <strain evidence="3 4">TM7_CMJM_G6_1_HOT_870</strain>
    </source>
</reference>
<proteinExistence type="predicted"/>
<keyword evidence="1" id="KW-0472">Membrane</keyword>
<gene>
    <name evidence="3" type="ORF">G6CMJM_00303</name>
</gene>
<evidence type="ECO:0000256" key="2">
    <source>
        <dbReference type="SAM" id="SignalP"/>
    </source>
</evidence>
<evidence type="ECO:0008006" key="5">
    <source>
        <dbReference type="Google" id="ProtNLM"/>
    </source>
</evidence>
<reference evidence="3 4" key="2">
    <citation type="journal article" date="2020" name="Cell Rep.">
        <title>Acquisition and Adaptation of Ultra-small Parasitic Reduced Genome Bacteria to Mammalian Hosts.</title>
        <authorList>
            <person name="McLean J.S."/>
            <person name="Bor B."/>
            <person name="Kerns K.A."/>
            <person name="Liu Q."/>
            <person name="To T.T."/>
            <person name="Solden L."/>
            <person name="Hendrickson E.L."/>
            <person name="Wrighton K."/>
            <person name="Shi W."/>
            <person name="He X."/>
        </authorList>
    </citation>
    <scope>NUCLEOTIDE SEQUENCE [LARGE SCALE GENOMIC DNA]</scope>
    <source>
        <strain evidence="3 4">TM7_CMJM_G6_1_HOT_870</strain>
    </source>
</reference>
<keyword evidence="1" id="KW-1133">Transmembrane helix</keyword>
<dbReference type="RefSeq" id="WP_129718719.1">
    <property type="nucleotide sequence ID" value="NZ_PRLK01000004.1"/>
</dbReference>
<evidence type="ECO:0000313" key="4">
    <source>
        <dbReference type="Proteomes" id="UP001190925"/>
    </source>
</evidence>
<accession>A0ABY0FKI9</accession>
<evidence type="ECO:0000313" key="3">
    <source>
        <dbReference type="EMBL" id="RYC72654.1"/>
    </source>
</evidence>
<keyword evidence="4" id="KW-1185">Reference proteome</keyword>
<keyword evidence="1" id="KW-0812">Transmembrane</keyword>
<evidence type="ECO:0000256" key="1">
    <source>
        <dbReference type="SAM" id="Phobius"/>
    </source>
</evidence>
<dbReference type="Proteomes" id="UP001190925">
    <property type="component" value="Unassembled WGS sequence"/>
</dbReference>
<organism evidence="3 4">
    <name type="scientific">Candidatus Nanogingivalis gingivitcus</name>
    <dbReference type="NCBI Taxonomy" id="2171992"/>
    <lineage>
        <taxon>Bacteria</taxon>
        <taxon>Candidatus Saccharimonadota</taxon>
        <taxon>Candidatus Nanosyncoccalia</taxon>
        <taxon>Candidatus Nanogingivales</taxon>
        <taxon>Candidatus Nanogingivalaceae</taxon>
        <taxon>Candidatus Nanogingivalis</taxon>
    </lineage>
</organism>
<feature type="signal peptide" evidence="2">
    <location>
        <begin position="1"/>
        <end position="23"/>
    </location>
</feature>